<proteinExistence type="predicted"/>
<feature type="region of interest" description="Disordered" evidence="1">
    <location>
        <begin position="18"/>
        <end position="38"/>
    </location>
</feature>
<evidence type="ECO:0000313" key="2">
    <source>
        <dbReference type="EMBL" id="MED6214720.1"/>
    </source>
</evidence>
<dbReference type="Proteomes" id="UP001341840">
    <property type="component" value="Unassembled WGS sequence"/>
</dbReference>
<gene>
    <name evidence="2" type="ORF">PIB30_106001</name>
</gene>
<name>A0ABU6YWF6_9FABA</name>
<evidence type="ECO:0000313" key="3">
    <source>
        <dbReference type="Proteomes" id="UP001341840"/>
    </source>
</evidence>
<organism evidence="2 3">
    <name type="scientific">Stylosanthes scabra</name>
    <dbReference type="NCBI Taxonomy" id="79078"/>
    <lineage>
        <taxon>Eukaryota</taxon>
        <taxon>Viridiplantae</taxon>
        <taxon>Streptophyta</taxon>
        <taxon>Embryophyta</taxon>
        <taxon>Tracheophyta</taxon>
        <taxon>Spermatophyta</taxon>
        <taxon>Magnoliopsida</taxon>
        <taxon>eudicotyledons</taxon>
        <taxon>Gunneridae</taxon>
        <taxon>Pentapetalae</taxon>
        <taxon>rosids</taxon>
        <taxon>fabids</taxon>
        <taxon>Fabales</taxon>
        <taxon>Fabaceae</taxon>
        <taxon>Papilionoideae</taxon>
        <taxon>50 kb inversion clade</taxon>
        <taxon>dalbergioids sensu lato</taxon>
        <taxon>Dalbergieae</taxon>
        <taxon>Pterocarpus clade</taxon>
        <taxon>Stylosanthes</taxon>
    </lineage>
</organism>
<keyword evidence="3" id="KW-1185">Reference proteome</keyword>
<sequence>RGWSICSTHMRAPPRLCVAKGSQGATPRRGQSCLGMERSSSSTHMRALPCICVG</sequence>
<evidence type="ECO:0000256" key="1">
    <source>
        <dbReference type="SAM" id="MobiDB-lite"/>
    </source>
</evidence>
<feature type="non-terminal residue" evidence="2">
    <location>
        <position position="1"/>
    </location>
</feature>
<feature type="non-terminal residue" evidence="2">
    <location>
        <position position="54"/>
    </location>
</feature>
<protein>
    <submittedName>
        <fullName evidence="2">Uncharacterized protein</fullName>
    </submittedName>
</protein>
<accession>A0ABU6YWF6</accession>
<comment type="caution">
    <text evidence="2">The sequence shown here is derived from an EMBL/GenBank/DDBJ whole genome shotgun (WGS) entry which is preliminary data.</text>
</comment>
<reference evidence="2 3" key="1">
    <citation type="journal article" date="2023" name="Plants (Basel)">
        <title>Bridging the Gap: Combining Genomics and Transcriptomics Approaches to Understand Stylosanthes scabra, an Orphan Legume from the Brazilian Caatinga.</title>
        <authorList>
            <person name="Ferreira-Neto J.R.C."/>
            <person name="da Silva M.D."/>
            <person name="Binneck E."/>
            <person name="de Melo N.F."/>
            <person name="da Silva R.H."/>
            <person name="de Melo A.L.T.M."/>
            <person name="Pandolfi V."/>
            <person name="Bustamante F.O."/>
            <person name="Brasileiro-Vidal A.C."/>
            <person name="Benko-Iseppon A.M."/>
        </authorList>
    </citation>
    <scope>NUCLEOTIDE SEQUENCE [LARGE SCALE GENOMIC DNA]</scope>
    <source>
        <tissue evidence="2">Leaves</tissue>
    </source>
</reference>
<dbReference type="EMBL" id="JASCZI010245705">
    <property type="protein sequence ID" value="MED6214720.1"/>
    <property type="molecule type" value="Genomic_DNA"/>
</dbReference>